<dbReference type="OrthoDB" id="196808at2"/>
<reference evidence="2 3" key="1">
    <citation type="submission" date="2018-07" db="EMBL/GenBank/DDBJ databases">
        <title>Genome sequencing of Runella.</title>
        <authorList>
            <person name="Baek M.-G."/>
            <person name="Yi H."/>
        </authorList>
    </citation>
    <scope>NUCLEOTIDE SEQUENCE [LARGE SCALE GENOMIC DNA]</scope>
    <source>
        <strain evidence="2 3">HYN0085</strain>
        <plasmid evidence="2 3">unnamed2</plasmid>
    </source>
</reference>
<dbReference type="Proteomes" id="UP000251993">
    <property type="component" value="Plasmid unnamed2"/>
</dbReference>
<gene>
    <name evidence="2" type="ORF">DR864_28815</name>
</gene>
<proteinExistence type="predicted"/>
<organism evidence="2 3">
    <name type="scientific">Runella rosea</name>
    <dbReference type="NCBI Taxonomy" id="2259595"/>
    <lineage>
        <taxon>Bacteria</taxon>
        <taxon>Pseudomonadati</taxon>
        <taxon>Bacteroidota</taxon>
        <taxon>Cytophagia</taxon>
        <taxon>Cytophagales</taxon>
        <taxon>Spirosomataceae</taxon>
        <taxon>Runella</taxon>
    </lineage>
</organism>
<dbReference type="Pfam" id="PF13657">
    <property type="entry name" value="Couple_hipA"/>
    <property type="match status" value="1"/>
</dbReference>
<accession>A0A344TT97</accession>
<dbReference type="EMBL" id="CP030852">
    <property type="protein sequence ID" value="AXE21868.1"/>
    <property type="molecule type" value="Genomic_DNA"/>
</dbReference>
<dbReference type="InterPro" id="IPR017508">
    <property type="entry name" value="HipA_N1"/>
</dbReference>
<geneLocation type="plasmid" evidence="2 3">
    <name>unnamed2</name>
</geneLocation>
<keyword evidence="2" id="KW-0614">Plasmid</keyword>
<keyword evidence="3" id="KW-1185">Reference proteome</keyword>
<evidence type="ECO:0000313" key="2">
    <source>
        <dbReference type="EMBL" id="AXE21868.1"/>
    </source>
</evidence>
<dbReference type="NCBIfam" id="TIGR03071">
    <property type="entry name" value="couple_hipA"/>
    <property type="match status" value="1"/>
</dbReference>
<sequence>MTLTSLAPILSLTLPISNQEYKSPYLFPLFYGLLSKGYNRAIQCRLLKIDENDDFGLLLAIAHSDTIGAVRVMEQPKKTDH</sequence>
<name>A0A344TT97_9BACT</name>
<evidence type="ECO:0000313" key="3">
    <source>
        <dbReference type="Proteomes" id="UP000251993"/>
    </source>
</evidence>
<evidence type="ECO:0000259" key="1">
    <source>
        <dbReference type="Pfam" id="PF13657"/>
    </source>
</evidence>
<dbReference type="RefSeq" id="WP_114070608.1">
    <property type="nucleotide sequence ID" value="NZ_CP030852.1"/>
</dbReference>
<protein>
    <recommendedName>
        <fullName evidence="1">HipA N-terminal subdomain 1 domain-containing protein</fullName>
    </recommendedName>
</protein>
<dbReference type="KEGG" id="run:DR864_28815"/>
<feature type="domain" description="HipA N-terminal subdomain 1" evidence="1">
    <location>
        <begin position="7"/>
        <end position="72"/>
    </location>
</feature>
<dbReference type="AlphaFoldDB" id="A0A344TT97"/>